<gene>
    <name evidence="1" type="ORF">DDW13_09220</name>
</gene>
<evidence type="ECO:0000313" key="2">
    <source>
        <dbReference type="Proteomes" id="UP000245638"/>
    </source>
</evidence>
<protein>
    <submittedName>
        <fullName evidence="1">Uncharacterized protein</fullName>
    </submittedName>
</protein>
<evidence type="ECO:0000313" key="1">
    <source>
        <dbReference type="EMBL" id="PVU74018.1"/>
    </source>
</evidence>
<dbReference type="EMBL" id="QEFD01000235">
    <property type="protein sequence ID" value="PVU74018.1"/>
    <property type="molecule type" value="Genomic_DNA"/>
</dbReference>
<name>A0A2T9X1P4_9CREN</name>
<proteinExistence type="predicted"/>
<sequence>MLSFLVGSPAPSWYDLKDIFEDYRSVAVYVDDRGNIEMIKVSSLDDCFLPTSVLVNPAYLKKLKPYYIKLPNFVAFPIFSLKILRKMIEMKYWRAIEYYSGNEFIGGWVLYDCKNCEEKQMLHLQVTANNDEELYLKHLSIYNS</sequence>
<accession>A0A2T9X1P4</accession>
<reference evidence="1 2" key="1">
    <citation type="journal article" date="2015" name="Appl. Environ. Microbiol.">
        <title>Nanoarchaeota, Their Sulfolobales Host, and Nanoarchaeota Virus Distribution across Yellowstone National Park Hot Springs.</title>
        <authorList>
            <person name="Munson-McGee J.H."/>
            <person name="Field E.K."/>
            <person name="Bateson M."/>
            <person name="Rooney C."/>
            <person name="Stepanauskas R."/>
            <person name="Young M.J."/>
        </authorList>
    </citation>
    <scope>NUCLEOTIDE SEQUENCE [LARGE SCALE GENOMIC DNA]</scope>
    <source>
        <strain evidence="1">SCGC AC-742_N10</strain>
    </source>
</reference>
<dbReference type="AlphaFoldDB" id="A0A2T9X1P4"/>
<comment type="caution">
    <text evidence="1">The sequence shown here is derived from an EMBL/GenBank/DDBJ whole genome shotgun (WGS) entry which is preliminary data.</text>
</comment>
<organism evidence="1 2">
    <name type="scientific">Acidianus hospitalis</name>
    <dbReference type="NCBI Taxonomy" id="563177"/>
    <lineage>
        <taxon>Archaea</taxon>
        <taxon>Thermoproteota</taxon>
        <taxon>Thermoprotei</taxon>
        <taxon>Sulfolobales</taxon>
        <taxon>Sulfolobaceae</taxon>
        <taxon>Acidianus</taxon>
    </lineage>
</organism>
<dbReference type="Proteomes" id="UP000245638">
    <property type="component" value="Unassembled WGS sequence"/>
</dbReference>